<evidence type="ECO:0000256" key="5">
    <source>
        <dbReference type="ARBA" id="ARBA00022989"/>
    </source>
</evidence>
<dbReference type="RefSeq" id="WP_309263572.1">
    <property type="nucleotide sequence ID" value="NZ_JARUHG010000006.1"/>
</dbReference>
<protein>
    <submittedName>
        <fullName evidence="9">Biopolymer transporter ExbD</fullName>
    </submittedName>
</protein>
<keyword evidence="3" id="KW-1003">Cell membrane</keyword>
<evidence type="ECO:0000313" key="10">
    <source>
        <dbReference type="Proteomes" id="UP001233535"/>
    </source>
</evidence>
<comment type="subcellular location">
    <subcellularLocation>
        <location evidence="1">Cell membrane</location>
        <topology evidence="1">Single-pass membrane protein</topology>
    </subcellularLocation>
    <subcellularLocation>
        <location evidence="7">Cell membrane</location>
        <topology evidence="7">Single-pass type II membrane protein</topology>
    </subcellularLocation>
</comment>
<dbReference type="PANTHER" id="PTHR30558:SF7">
    <property type="entry name" value="TOL-PAL SYSTEM PROTEIN TOLR"/>
    <property type="match status" value="1"/>
</dbReference>
<evidence type="ECO:0000256" key="6">
    <source>
        <dbReference type="ARBA" id="ARBA00023136"/>
    </source>
</evidence>
<proteinExistence type="inferred from homology"/>
<name>A0ABU1CHN4_9GAMM</name>
<keyword evidence="4 7" id="KW-0812">Transmembrane</keyword>
<evidence type="ECO:0000256" key="7">
    <source>
        <dbReference type="RuleBase" id="RU003879"/>
    </source>
</evidence>
<evidence type="ECO:0000256" key="8">
    <source>
        <dbReference type="SAM" id="Phobius"/>
    </source>
</evidence>
<feature type="transmembrane region" description="Helical" evidence="8">
    <location>
        <begin position="20"/>
        <end position="42"/>
    </location>
</feature>
<evidence type="ECO:0000313" key="9">
    <source>
        <dbReference type="EMBL" id="MDR0184452.1"/>
    </source>
</evidence>
<dbReference type="PANTHER" id="PTHR30558">
    <property type="entry name" value="EXBD MEMBRANE COMPONENT OF PMF-DRIVEN MACROMOLECULE IMPORT SYSTEM"/>
    <property type="match status" value="1"/>
</dbReference>
<keyword evidence="10" id="KW-1185">Reference proteome</keyword>
<comment type="caution">
    <text evidence="9">The sequence shown here is derived from an EMBL/GenBank/DDBJ whole genome shotgun (WGS) entry which is preliminary data.</text>
</comment>
<dbReference type="Proteomes" id="UP001233535">
    <property type="component" value="Unassembled WGS sequence"/>
</dbReference>
<dbReference type="Gene3D" id="3.30.420.270">
    <property type="match status" value="1"/>
</dbReference>
<keyword evidence="7" id="KW-0653">Protein transport</keyword>
<evidence type="ECO:0000256" key="3">
    <source>
        <dbReference type="ARBA" id="ARBA00022475"/>
    </source>
</evidence>
<keyword evidence="5 8" id="KW-1133">Transmembrane helix</keyword>
<dbReference type="InterPro" id="IPR003400">
    <property type="entry name" value="ExbD"/>
</dbReference>
<dbReference type="EMBL" id="JARUHG010000006">
    <property type="protein sequence ID" value="MDR0184452.1"/>
    <property type="molecule type" value="Genomic_DNA"/>
</dbReference>
<reference evidence="9 10" key="1">
    <citation type="submission" date="2023-04" db="EMBL/GenBank/DDBJ databases">
        <title>Lysobacter sp. strain UC isolated from soil sample.</title>
        <authorList>
            <person name="Choksket S."/>
            <person name="Harshvardhan F."/>
            <person name="Rana R."/>
            <person name="Patil P.B."/>
            <person name="Korpole S."/>
        </authorList>
    </citation>
    <scope>NUCLEOTIDE SEQUENCE [LARGE SCALE GENOMIC DNA]</scope>
    <source>
        <strain evidence="9 10">UC</strain>
    </source>
</reference>
<evidence type="ECO:0000256" key="1">
    <source>
        <dbReference type="ARBA" id="ARBA00004162"/>
    </source>
</evidence>
<evidence type="ECO:0000256" key="2">
    <source>
        <dbReference type="ARBA" id="ARBA00005811"/>
    </source>
</evidence>
<organism evidence="9 10">
    <name type="scientific">Lysobacter arvi</name>
    <dbReference type="NCBI Taxonomy" id="3038776"/>
    <lineage>
        <taxon>Bacteria</taxon>
        <taxon>Pseudomonadati</taxon>
        <taxon>Pseudomonadota</taxon>
        <taxon>Gammaproteobacteria</taxon>
        <taxon>Lysobacterales</taxon>
        <taxon>Lysobacteraceae</taxon>
        <taxon>Lysobacter</taxon>
    </lineage>
</organism>
<gene>
    <name evidence="9" type="ORF">P8609_15920</name>
</gene>
<evidence type="ECO:0000256" key="4">
    <source>
        <dbReference type="ARBA" id="ARBA00022692"/>
    </source>
</evidence>
<accession>A0ABU1CHN4</accession>
<sequence length="138" mass="14977">MAASVFRDSPSSRSGHTEVAQINITPLVDVMLVLLVIFMVATPVMTGRIDLRLPAPTTSALPVEPPQRVLLKVDGNGQFHLEGAALDRAALPQALRDLVDADPRIVVQITANADADYQEFAWTLAEAQRNGVHNIAWE</sequence>
<keyword evidence="6 8" id="KW-0472">Membrane</keyword>
<comment type="similarity">
    <text evidence="2 7">Belongs to the ExbD/TolR family.</text>
</comment>
<dbReference type="Pfam" id="PF02472">
    <property type="entry name" value="ExbD"/>
    <property type="match status" value="1"/>
</dbReference>
<keyword evidence="7" id="KW-0813">Transport</keyword>